<name>A2RHJ0_LACLM</name>
<accession>A2RHJ0</accession>
<dbReference type="InterPro" id="IPR002123">
    <property type="entry name" value="Plipid/glycerol_acylTrfase"/>
</dbReference>
<organism evidence="5 6">
    <name type="scientific">Lactococcus lactis subsp. cremoris (strain MG1363)</name>
    <dbReference type="NCBI Taxonomy" id="416870"/>
    <lineage>
        <taxon>Bacteria</taxon>
        <taxon>Bacillati</taxon>
        <taxon>Bacillota</taxon>
        <taxon>Bacilli</taxon>
        <taxon>Lactobacillales</taxon>
        <taxon>Streptococcaceae</taxon>
        <taxon>Lactococcus</taxon>
        <taxon>Lactococcus cremoris subsp. cremoris</taxon>
    </lineage>
</organism>
<proteinExistence type="predicted"/>
<dbReference type="CDD" id="cd07989">
    <property type="entry name" value="LPLAT_AGPAT-like"/>
    <property type="match status" value="1"/>
</dbReference>
<protein>
    <submittedName>
        <fullName evidence="5">Putative Acyltransferase</fullName>
        <ecNumber evidence="5">2.3.1.51</ecNumber>
    </submittedName>
</protein>
<dbReference type="PANTHER" id="PTHR10434">
    <property type="entry name" value="1-ACYL-SN-GLYCEROL-3-PHOSPHATE ACYLTRANSFERASE"/>
    <property type="match status" value="1"/>
</dbReference>
<dbReference type="KEGG" id="llm:llmg_0119"/>
<dbReference type="SUPFAM" id="SSF69593">
    <property type="entry name" value="Glycerol-3-phosphate (1)-acyltransferase"/>
    <property type="match status" value="1"/>
</dbReference>
<keyword evidence="3" id="KW-0472">Membrane</keyword>
<dbReference type="PANTHER" id="PTHR10434:SF40">
    <property type="entry name" value="1-ACYL-SN-GLYCEROL-3-PHOSPHATE ACYLTRANSFERASE"/>
    <property type="match status" value="1"/>
</dbReference>
<gene>
    <name evidence="5" type="ordered locus">llmg_0119</name>
</gene>
<keyword evidence="3" id="KW-0812">Transmembrane</keyword>
<evidence type="ECO:0000313" key="6">
    <source>
        <dbReference type="Proteomes" id="UP000000364"/>
    </source>
</evidence>
<evidence type="ECO:0000256" key="3">
    <source>
        <dbReference type="SAM" id="Phobius"/>
    </source>
</evidence>
<reference evidence="5 6" key="1">
    <citation type="journal article" date="2007" name="J. Bacteriol.">
        <title>The complete genome sequence of the lactic acid bacterial paradigm Lactococcus lactis subsp. cremoris MG1363.</title>
        <authorList>
            <person name="Wegmann U."/>
            <person name="O'Connell-Motherway M."/>
            <person name="Zomer A."/>
            <person name="Buist G."/>
            <person name="Shearman C."/>
            <person name="Canchaya C."/>
            <person name="Ventura M."/>
            <person name="Goesmann A."/>
            <person name="Gasson M.J."/>
            <person name="Kuipers O.P."/>
            <person name="van Sinderen D."/>
            <person name="Kok J."/>
        </authorList>
    </citation>
    <scope>NUCLEOTIDE SEQUENCE [LARGE SCALE GENOMIC DNA]</scope>
    <source>
        <strain evidence="5 6">MG1363</strain>
    </source>
</reference>
<dbReference type="STRING" id="416870.llmg_0119"/>
<dbReference type="PhylomeDB" id="A2RHJ0"/>
<dbReference type="Pfam" id="PF01553">
    <property type="entry name" value="Acyltransferase"/>
    <property type="match status" value="1"/>
</dbReference>
<evidence type="ECO:0000313" key="5">
    <source>
        <dbReference type="EMBL" id="CAL96726.1"/>
    </source>
</evidence>
<dbReference type="EC" id="2.3.1.51" evidence="5"/>
<dbReference type="EMBL" id="AM406671">
    <property type="protein sequence ID" value="CAL96726.1"/>
    <property type="molecule type" value="Genomic_DNA"/>
</dbReference>
<sequence>MRSKLSKMKEYEKQHRIFYVFVRNLVAFLLFIFNGKSKYYNIDRIPKDENYILVAPHRMAWEPVWFAFATRPKQFIFMAKKELFKGFGGWWIKMCGAFPVDRENPGTKPLKHAVKMLKESDKSMIMFPSGSRHSAEMKGGVAVIAKMAKVRIVPAVYQGPLTMKGIFKRQKVAINVGHPIDISDIKKMNEEGIAEVNRRMEVAFAELDKELNPDFHYEAK</sequence>
<dbReference type="GO" id="GO:0003841">
    <property type="term" value="F:1-acylglycerol-3-phosphate O-acyltransferase activity"/>
    <property type="evidence" value="ECO:0007669"/>
    <property type="project" value="UniProtKB-EC"/>
</dbReference>
<keyword evidence="1 5" id="KW-0808">Transferase</keyword>
<dbReference type="AlphaFoldDB" id="A2RHJ0"/>
<dbReference type="Proteomes" id="UP000000364">
    <property type="component" value="Chromosome"/>
</dbReference>
<keyword evidence="2 5" id="KW-0012">Acyltransferase</keyword>
<keyword evidence="3" id="KW-1133">Transmembrane helix</keyword>
<dbReference type="GO" id="GO:0006654">
    <property type="term" value="P:phosphatidic acid biosynthetic process"/>
    <property type="evidence" value="ECO:0007669"/>
    <property type="project" value="TreeGrafter"/>
</dbReference>
<dbReference type="HOGENOM" id="CLU_027938_4_3_9"/>
<dbReference type="SMART" id="SM00563">
    <property type="entry name" value="PlsC"/>
    <property type="match status" value="1"/>
</dbReference>
<evidence type="ECO:0000256" key="1">
    <source>
        <dbReference type="ARBA" id="ARBA00022679"/>
    </source>
</evidence>
<dbReference type="eggNOG" id="COG0204">
    <property type="taxonomic scope" value="Bacteria"/>
</dbReference>
<feature type="transmembrane region" description="Helical" evidence="3">
    <location>
        <begin position="16"/>
        <end position="33"/>
    </location>
</feature>
<evidence type="ECO:0000256" key="2">
    <source>
        <dbReference type="ARBA" id="ARBA00023315"/>
    </source>
</evidence>
<evidence type="ECO:0000259" key="4">
    <source>
        <dbReference type="SMART" id="SM00563"/>
    </source>
</evidence>
<feature type="domain" description="Phospholipid/glycerol acyltransferase" evidence="4">
    <location>
        <begin position="51"/>
        <end position="160"/>
    </location>
</feature>
<dbReference type="SMR" id="A2RHJ0"/>